<dbReference type="InterPro" id="IPR001789">
    <property type="entry name" value="Sig_transdc_resp-reg_receiver"/>
</dbReference>
<dbReference type="SMART" id="SM00448">
    <property type="entry name" value="REC"/>
    <property type="match status" value="1"/>
</dbReference>
<evidence type="ECO:0000313" key="6">
    <source>
        <dbReference type="EMBL" id="GGA68821.1"/>
    </source>
</evidence>
<name>A0A916W5M9_9HYPH</name>
<dbReference type="SUPFAM" id="SSF52172">
    <property type="entry name" value="CheY-like"/>
    <property type="match status" value="1"/>
</dbReference>
<organism evidence="6 7">
    <name type="scientific">Nitratireductor aestuarii</name>
    <dbReference type="NCBI Taxonomy" id="1735103"/>
    <lineage>
        <taxon>Bacteria</taxon>
        <taxon>Pseudomonadati</taxon>
        <taxon>Pseudomonadota</taxon>
        <taxon>Alphaproteobacteria</taxon>
        <taxon>Hyphomicrobiales</taxon>
        <taxon>Phyllobacteriaceae</taxon>
        <taxon>Nitratireductor</taxon>
    </lineage>
</organism>
<keyword evidence="3" id="KW-0804">Transcription</keyword>
<gene>
    <name evidence="6" type="ORF">GCM10011385_23330</name>
</gene>
<sequence length="117" mass="12989">MTRPPAVVLVVEDETLILLDTVDCIEHLGHVAVPAIDARRALELLKRRTDITHLFTDVNLRCDIDGIELAAAVQAHWPHISILITSGHMLPATARLASDIPFLPKPYTAEQIQAWLE</sequence>
<dbReference type="PANTHER" id="PTHR44591">
    <property type="entry name" value="STRESS RESPONSE REGULATOR PROTEIN 1"/>
    <property type="match status" value="1"/>
</dbReference>
<dbReference type="InterPro" id="IPR011006">
    <property type="entry name" value="CheY-like_superfamily"/>
</dbReference>
<evidence type="ECO:0000256" key="2">
    <source>
        <dbReference type="ARBA" id="ARBA00023015"/>
    </source>
</evidence>
<reference evidence="6" key="2">
    <citation type="submission" date="2020-09" db="EMBL/GenBank/DDBJ databases">
        <authorList>
            <person name="Sun Q."/>
            <person name="Zhou Y."/>
        </authorList>
    </citation>
    <scope>NUCLEOTIDE SEQUENCE</scope>
    <source>
        <strain evidence="6">CGMCC 1.15320</strain>
    </source>
</reference>
<feature type="domain" description="Response regulatory" evidence="5">
    <location>
        <begin position="7"/>
        <end position="117"/>
    </location>
</feature>
<reference evidence="6" key="1">
    <citation type="journal article" date="2014" name="Int. J. Syst. Evol. Microbiol.">
        <title>Complete genome sequence of Corynebacterium casei LMG S-19264T (=DSM 44701T), isolated from a smear-ripened cheese.</title>
        <authorList>
            <consortium name="US DOE Joint Genome Institute (JGI-PGF)"/>
            <person name="Walter F."/>
            <person name="Albersmeier A."/>
            <person name="Kalinowski J."/>
            <person name="Ruckert C."/>
        </authorList>
    </citation>
    <scope>NUCLEOTIDE SEQUENCE</scope>
    <source>
        <strain evidence="6">CGMCC 1.15320</strain>
    </source>
</reference>
<dbReference type="EMBL" id="BMIF01000006">
    <property type="protein sequence ID" value="GGA68821.1"/>
    <property type="molecule type" value="Genomic_DNA"/>
</dbReference>
<dbReference type="Pfam" id="PF00072">
    <property type="entry name" value="Response_reg"/>
    <property type="match status" value="1"/>
</dbReference>
<dbReference type="InterPro" id="IPR050595">
    <property type="entry name" value="Bact_response_regulator"/>
</dbReference>
<evidence type="ECO:0000256" key="1">
    <source>
        <dbReference type="ARBA" id="ARBA00022553"/>
    </source>
</evidence>
<dbReference type="Gene3D" id="3.40.50.2300">
    <property type="match status" value="1"/>
</dbReference>
<dbReference type="Proteomes" id="UP000636264">
    <property type="component" value="Unassembled WGS sequence"/>
</dbReference>
<dbReference type="AlphaFoldDB" id="A0A916W5M9"/>
<evidence type="ECO:0000259" key="5">
    <source>
        <dbReference type="PROSITE" id="PS50110"/>
    </source>
</evidence>
<evidence type="ECO:0000256" key="3">
    <source>
        <dbReference type="ARBA" id="ARBA00023163"/>
    </source>
</evidence>
<accession>A0A916W5M9</accession>
<keyword evidence="1 4" id="KW-0597">Phosphoprotein</keyword>
<keyword evidence="7" id="KW-1185">Reference proteome</keyword>
<comment type="caution">
    <text evidence="6">The sequence shown here is derived from an EMBL/GenBank/DDBJ whole genome shotgun (WGS) entry which is preliminary data.</text>
</comment>
<dbReference type="PROSITE" id="PS50110">
    <property type="entry name" value="RESPONSE_REGULATORY"/>
    <property type="match status" value="1"/>
</dbReference>
<keyword evidence="2" id="KW-0805">Transcription regulation</keyword>
<dbReference type="RefSeq" id="WP_188721232.1">
    <property type="nucleotide sequence ID" value="NZ_BMIF01000006.1"/>
</dbReference>
<proteinExistence type="predicted"/>
<evidence type="ECO:0000313" key="7">
    <source>
        <dbReference type="Proteomes" id="UP000636264"/>
    </source>
</evidence>
<dbReference type="GO" id="GO:0000160">
    <property type="term" value="P:phosphorelay signal transduction system"/>
    <property type="evidence" value="ECO:0007669"/>
    <property type="project" value="InterPro"/>
</dbReference>
<dbReference type="PANTHER" id="PTHR44591:SF3">
    <property type="entry name" value="RESPONSE REGULATORY DOMAIN-CONTAINING PROTEIN"/>
    <property type="match status" value="1"/>
</dbReference>
<evidence type="ECO:0000256" key="4">
    <source>
        <dbReference type="PROSITE-ProRule" id="PRU00169"/>
    </source>
</evidence>
<protein>
    <submittedName>
        <fullName evidence="6">Response regulator</fullName>
    </submittedName>
</protein>
<feature type="modified residue" description="4-aspartylphosphate" evidence="4">
    <location>
        <position position="57"/>
    </location>
</feature>